<protein>
    <recommendedName>
        <fullName evidence="5">AAA+ ATPase domain-containing protein</fullName>
    </recommendedName>
</protein>
<evidence type="ECO:0000259" key="1">
    <source>
        <dbReference type="Pfam" id="PF13173"/>
    </source>
</evidence>
<evidence type="ECO:0000313" key="4">
    <source>
        <dbReference type="Proteomes" id="UP000177165"/>
    </source>
</evidence>
<dbReference type="Pfam" id="PF13173">
    <property type="entry name" value="AAA_14"/>
    <property type="match status" value="1"/>
</dbReference>
<gene>
    <name evidence="3" type="ORF">A3B74_05170</name>
</gene>
<accession>A0A1G2AVN9</accession>
<name>A0A1G2AVN9_9BACT</name>
<dbReference type="PANTHER" id="PTHR43566:SF1">
    <property type="entry name" value="AAA+ ATPASE DOMAIN-CONTAINING PROTEIN"/>
    <property type="match status" value="1"/>
</dbReference>
<feature type="domain" description="DUF4143" evidence="2">
    <location>
        <begin position="214"/>
        <end position="364"/>
    </location>
</feature>
<organism evidence="3 4">
    <name type="scientific">Candidatus Kerfeldbacteria bacterium RIFCSPHIGHO2_02_FULL_42_14</name>
    <dbReference type="NCBI Taxonomy" id="1798540"/>
    <lineage>
        <taxon>Bacteria</taxon>
        <taxon>Candidatus Kerfeldiibacteriota</taxon>
    </lineage>
</organism>
<evidence type="ECO:0000259" key="2">
    <source>
        <dbReference type="Pfam" id="PF13635"/>
    </source>
</evidence>
<comment type="caution">
    <text evidence="3">The sequence shown here is derived from an EMBL/GenBank/DDBJ whole genome shotgun (WGS) entry which is preliminary data.</text>
</comment>
<dbReference type="PANTHER" id="PTHR43566">
    <property type="entry name" value="CONSERVED PROTEIN"/>
    <property type="match status" value="1"/>
</dbReference>
<dbReference type="InterPro" id="IPR027417">
    <property type="entry name" value="P-loop_NTPase"/>
</dbReference>
<dbReference type="SUPFAM" id="SSF52540">
    <property type="entry name" value="P-loop containing nucleoside triphosphate hydrolases"/>
    <property type="match status" value="1"/>
</dbReference>
<dbReference type="AlphaFoldDB" id="A0A1G2AVN9"/>
<dbReference type="InterPro" id="IPR041682">
    <property type="entry name" value="AAA_14"/>
</dbReference>
<evidence type="ECO:0000313" key="3">
    <source>
        <dbReference type="EMBL" id="OGY80017.1"/>
    </source>
</evidence>
<proteinExistence type="predicted"/>
<evidence type="ECO:0008006" key="5">
    <source>
        <dbReference type="Google" id="ProtNLM"/>
    </source>
</evidence>
<dbReference type="Pfam" id="PF13635">
    <property type="entry name" value="DUF4143"/>
    <property type="match status" value="1"/>
</dbReference>
<reference evidence="3 4" key="1">
    <citation type="journal article" date="2016" name="Nat. Commun.">
        <title>Thousands of microbial genomes shed light on interconnected biogeochemical processes in an aquifer system.</title>
        <authorList>
            <person name="Anantharaman K."/>
            <person name="Brown C.T."/>
            <person name="Hug L.A."/>
            <person name="Sharon I."/>
            <person name="Castelle C.J."/>
            <person name="Probst A.J."/>
            <person name="Thomas B.C."/>
            <person name="Singh A."/>
            <person name="Wilkins M.J."/>
            <person name="Karaoz U."/>
            <person name="Brodie E.L."/>
            <person name="Williams K.H."/>
            <person name="Hubbard S.S."/>
            <person name="Banfield J.F."/>
        </authorList>
    </citation>
    <scope>NUCLEOTIDE SEQUENCE [LARGE SCALE GENOMIC DNA]</scope>
</reference>
<feature type="domain" description="AAA" evidence="1">
    <location>
        <begin position="19"/>
        <end position="139"/>
    </location>
</feature>
<dbReference type="InterPro" id="IPR025420">
    <property type="entry name" value="DUF4143"/>
</dbReference>
<sequence>MYIQRNLEHNIFQYLHAPEILAIVGPRRSGKSTMIQHILKDQESVHTLSFDDREVLNTFEKDPDTFISVHVKGKKILFIDEFQYAKEGGRILKYIYDTEKIKIIISGSSAIDITIRAVKYLVGRVFILELFPFNFEEFLRARNPDYLGVYEEYKKNRLADRENIKDPSDEIHKIFSRFYEEYLIFGGYPEVVLASNPEIKKTILTNIMNTYFLREVRDIVGLIDDYKLQNLMKALALQIGDLIEYQELSRLSEFPYQALKRYLNLLEKTYICRFIRPFFSNRRKEIIKNPKVYFFDTGLRNVIAKDFRKLSNRNDSGAVLENGLAMELIKAHKAFNFWRDKQKNEMDFVINLGDEKMVAIETKKYLNKTETKSMKHFKKTYPKIDVLLSYADKENKIKGENIHPVYLLG</sequence>
<dbReference type="EMBL" id="MHKB01000002">
    <property type="protein sequence ID" value="OGY80017.1"/>
    <property type="molecule type" value="Genomic_DNA"/>
</dbReference>
<dbReference type="Proteomes" id="UP000177165">
    <property type="component" value="Unassembled WGS sequence"/>
</dbReference>